<organism evidence="3 4">
    <name type="scientific">Dactylonectria macrodidyma</name>
    <dbReference type="NCBI Taxonomy" id="307937"/>
    <lineage>
        <taxon>Eukaryota</taxon>
        <taxon>Fungi</taxon>
        <taxon>Dikarya</taxon>
        <taxon>Ascomycota</taxon>
        <taxon>Pezizomycotina</taxon>
        <taxon>Sordariomycetes</taxon>
        <taxon>Hypocreomycetidae</taxon>
        <taxon>Hypocreales</taxon>
        <taxon>Nectriaceae</taxon>
        <taxon>Dactylonectria</taxon>
    </lineage>
</organism>
<dbReference type="InterPro" id="IPR013780">
    <property type="entry name" value="Glyco_hydro_b"/>
</dbReference>
<dbReference type="Gene3D" id="3.20.20.80">
    <property type="entry name" value="Glycosidases"/>
    <property type="match status" value="1"/>
</dbReference>
<dbReference type="InterPro" id="IPR031728">
    <property type="entry name" value="GlcAase_C"/>
</dbReference>
<feature type="domain" description="Beta-glucuronidase C-terminal" evidence="2">
    <location>
        <begin position="399"/>
        <end position="517"/>
    </location>
</feature>
<accession>A0A9P9FP63</accession>
<evidence type="ECO:0000259" key="2">
    <source>
        <dbReference type="Pfam" id="PF16862"/>
    </source>
</evidence>
<dbReference type="Gene3D" id="2.60.40.1180">
    <property type="entry name" value="Golgi alpha-mannosidase II"/>
    <property type="match status" value="1"/>
</dbReference>
<proteinExistence type="predicted"/>
<protein>
    <recommendedName>
        <fullName evidence="2">Beta-glucuronidase C-terminal domain-containing protein</fullName>
    </recommendedName>
</protein>
<reference evidence="3" key="1">
    <citation type="journal article" date="2021" name="Nat. Commun.">
        <title>Genetic determinants of endophytism in the Arabidopsis root mycobiome.</title>
        <authorList>
            <person name="Mesny F."/>
            <person name="Miyauchi S."/>
            <person name="Thiergart T."/>
            <person name="Pickel B."/>
            <person name="Atanasova L."/>
            <person name="Karlsson M."/>
            <person name="Huettel B."/>
            <person name="Barry K.W."/>
            <person name="Haridas S."/>
            <person name="Chen C."/>
            <person name="Bauer D."/>
            <person name="Andreopoulos W."/>
            <person name="Pangilinan J."/>
            <person name="LaButti K."/>
            <person name="Riley R."/>
            <person name="Lipzen A."/>
            <person name="Clum A."/>
            <person name="Drula E."/>
            <person name="Henrissat B."/>
            <person name="Kohler A."/>
            <person name="Grigoriev I.V."/>
            <person name="Martin F.M."/>
            <person name="Hacquard S."/>
        </authorList>
    </citation>
    <scope>NUCLEOTIDE SEQUENCE</scope>
    <source>
        <strain evidence="3">MPI-CAGE-AT-0147</strain>
    </source>
</reference>
<name>A0A9P9FP63_9HYPO</name>
<dbReference type="PANTHER" id="PTHR36183">
    <property type="entry name" value="BETA-GLUCURONIDASE"/>
    <property type="match status" value="1"/>
</dbReference>
<feature type="signal peptide" evidence="1">
    <location>
        <begin position="1"/>
        <end position="16"/>
    </location>
</feature>
<dbReference type="SUPFAM" id="SSF51445">
    <property type="entry name" value="(Trans)glycosidases"/>
    <property type="match status" value="1"/>
</dbReference>
<dbReference type="Pfam" id="PF16862">
    <property type="entry name" value="Glyco_hydro_79C"/>
    <property type="match status" value="1"/>
</dbReference>
<dbReference type="InterPro" id="IPR052974">
    <property type="entry name" value="GH79_Enzymes"/>
</dbReference>
<dbReference type="AlphaFoldDB" id="A0A9P9FP63"/>
<keyword evidence="1" id="KW-0732">Signal</keyword>
<sequence>MTKFLAPFVWVGACLAASVPLTPPVHVAEPVGKSFVSFSVEFSWWPEFAGNLSHPNKFTDNLMSNFKPLTGNKPYIRVGGNTQDNAIYDPDLTVATNRIFGNPNIPYPTTMTYGKSYFESYQTLTGVKLSYGFNLGANATNGGISNLKATLPLACAAISEENFGYWELGNEADHYGANKQNRLAIRDAQTWNATTYVADWKNRTDLLATLWDKHCGDKLFTFIGPSFAGLKWIEPSFAGGLNEDHRLSHLATHHYIAGSQDPTVTLQGVLMNHTMTASGINSQARIRAAMSNSSLPYIIGEGNSLFSQGRPGASDVFGASLWTVDFSLLAASIGIHRIHLHQGVDYSYSSWAPVHRGATVPATRAPYYGTIAAAATIGRSGKHDIQVTELEMETETESAYAIYQDGSLARIAIINMDEYNATSSSVKSRPTKEYTFSLLTRQGTKGSNKYNRKLRVQRLIAAGSDALSGITWDGISYNYELDEGRPVRLRNVTGSLEHVNMYRGSFRVSVPHSSYALVHV</sequence>
<comment type="caution">
    <text evidence="3">The sequence shown here is derived from an EMBL/GenBank/DDBJ whole genome shotgun (WGS) entry which is preliminary data.</text>
</comment>
<dbReference type="InterPro" id="IPR017853">
    <property type="entry name" value="GH"/>
</dbReference>
<feature type="chain" id="PRO_5040409390" description="Beta-glucuronidase C-terminal domain-containing protein" evidence="1">
    <location>
        <begin position="17"/>
        <end position="520"/>
    </location>
</feature>
<dbReference type="EMBL" id="JAGMUV010000003">
    <property type="protein sequence ID" value="KAH7166586.1"/>
    <property type="molecule type" value="Genomic_DNA"/>
</dbReference>
<dbReference type="Proteomes" id="UP000738349">
    <property type="component" value="Unassembled WGS sequence"/>
</dbReference>
<dbReference type="PANTHER" id="PTHR36183:SF2">
    <property type="entry name" value="BETA-GLUCURONIDASE C-TERMINAL DOMAIN-CONTAINING PROTEIN"/>
    <property type="match status" value="1"/>
</dbReference>
<evidence type="ECO:0000313" key="3">
    <source>
        <dbReference type="EMBL" id="KAH7166586.1"/>
    </source>
</evidence>
<evidence type="ECO:0000313" key="4">
    <source>
        <dbReference type="Proteomes" id="UP000738349"/>
    </source>
</evidence>
<dbReference type="OrthoDB" id="2796951at2759"/>
<keyword evidence="4" id="KW-1185">Reference proteome</keyword>
<evidence type="ECO:0000256" key="1">
    <source>
        <dbReference type="SAM" id="SignalP"/>
    </source>
</evidence>
<gene>
    <name evidence="3" type="ORF">EDB81DRAFT_866294</name>
</gene>